<evidence type="ECO:0000313" key="8">
    <source>
        <dbReference type="Proteomes" id="UP000012019"/>
    </source>
</evidence>
<organism evidence="7 8">
    <name type="scientific">Methylophaga lonarensis MPL</name>
    <dbReference type="NCBI Taxonomy" id="1286106"/>
    <lineage>
        <taxon>Bacteria</taxon>
        <taxon>Pseudomonadati</taxon>
        <taxon>Pseudomonadota</taxon>
        <taxon>Gammaproteobacteria</taxon>
        <taxon>Thiotrichales</taxon>
        <taxon>Piscirickettsiaceae</taxon>
        <taxon>Methylophaga</taxon>
    </lineage>
</organism>
<dbReference type="Proteomes" id="UP000012019">
    <property type="component" value="Unassembled WGS sequence"/>
</dbReference>
<dbReference type="PANTHER" id="PTHR42770">
    <property type="entry name" value="AMINO ACID TRANSPORTER-RELATED"/>
    <property type="match status" value="1"/>
</dbReference>
<feature type="transmembrane region" description="Helical" evidence="6">
    <location>
        <begin position="61"/>
        <end position="80"/>
    </location>
</feature>
<feature type="transmembrane region" description="Helical" evidence="6">
    <location>
        <begin position="286"/>
        <end position="305"/>
    </location>
</feature>
<keyword evidence="5 6" id="KW-0472">Membrane</keyword>
<accession>M7PHX8</accession>
<sequence length="568" mass="61338">MHNRSVIRDAVSADIAGKVRPDRTTLHRSINWTGAFWVASGVPALVLFSMGAVAATVGKPAWLVWMISISFGFIQAFTYAEIAGLFPHKAGGASVYGAVAWVRYSKFIAPLSVWCNWVAWGPVLAIGSGLAAGYILNALFASDAVINTWQITLLDLGYIKQGLTIRINATFMIGAALMLAVFAIQNGGILRSARATMILGLTGLLPLLIVGMVPLMTGDLPASNFFPLTPLAYDTVGNVVDGQWNMDGWVLMAGGLFIAAWSTYGFETAVCYTREFKNPKKDTFRAIFYSGLLCIAVFTLVPLAFQGHLGLGQLQQPETLDSSGTVLKPAVYDGMLSSDIYSGMGVANALASIISDWPIMANILVVMLVLALLLSIMTTMSGSSRTLYQGAVDGLLPRYLSHVNEHGAPTRAMWTNLLVNLALLTLSDYVFLLAASNVSYIIFNFLNLNAGWIHRMDRGNWDRPFRAPTTLIVLGTLLAYVNLAFMGLGANVWGSGTLLGGLLLALLVVPLFVWRHYLMDRGVFPKAMCEDMSLCGDGSRLETRAGIWPYLALLAGVVVVVACQWLVA</sequence>
<feature type="transmembrane region" description="Helical" evidence="6">
    <location>
        <begin position="421"/>
        <end position="445"/>
    </location>
</feature>
<dbReference type="AlphaFoldDB" id="M7PHX8"/>
<dbReference type="eggNOG" id="COG0531">
    <property type="taxonomic scope" value="Bacteria"/>
</dbReference>
<feature type="transmembrane region" description="Helical" evidence="6">
    <location>
        <begin position="547"/>
        <end position="567"/>
    </location>
</feature>
<dbReference type="GO" id="GO:0005886">
    <property type="term" value="C:plasma membrane"/>
    <property type="evidence" value="ECO:0007669"/>
    <property type="project" value="UniProtKB-SubCell"/>
</dbReference>
<dbReference type="OrthoDB" id="9762947at2"/>
<evidence type="ECO:0000256" key="2">
    <source>
        <dbReference type="ARBA" id="ARBA00022475"/>
    </source>
</evidence>
<dbReference type="EMBL" id="APHR01000021">
    <property type="protein sequence ID" value="EMR13500.1"/>
    <property type="molecule type" value="Genomic_DNA"/>
</dbReference>
<dbReference type="InterPro" id="IPR002293">
    <property type="entry name" value="AA/rel_permease1"/>
</dbReference>
<dbReference type="STRING" id="1286106.MPL1_04632"/>
<feature type="transmembrane region" description="Helical" evidence="6">
    <location>
        <begin position="248"/>
        <end position="266"/>
    </location>
</feature>
<feature type="transmembrane region" description="Helical" evidence="6">
    <location>
        <begin position="113"/>
        <end position="136"/>
    </location>
</feature>
<dbReference type="Gene3D" id="1.20.1740.10">
    <property type="entry name" value="Amino acid/polyamine transporter I"/>
    <property type="match status" value="1"/>
</dbReference>
<feature type="transmembrane region" description="Helical" evidence="6">
    <location>
        <begin position="465"/>
        <end position="485"/>
    </location>
</feature>
<dbReference type="Pfam" id="PF13520">
    <property type="entry name" value="AA_permease_2"/>
    <property type="match status" value="1"/>
</dbReference>
<feature type="transmembrane region" description="Helical" evidence="6">
    <location>
        <begin position="492"/>
        <end position="514"/>
    </location>
</feature>
<evidence type="ECO:0000256" key="1">
    <source>
        <dbReference type="ARBA" id="ARBA00004651"/>
    </source>
</evidence>
<evidence type="ECO:0000313" key="7">
    <source>
        <dbReference type="EMBL" id="EMR13500.1"/>
    </source>
</evidence>
<feature type="transmembrane region" description="Helical" evidence="6">
    <location>
        <begin position="163"/>
        <end position="184"/>
    </location>
</feature>
<dbReference type="InterPro" id="IPR050367">
    <property type="entry name" value="APC_superfamily"/>
</dbReference>
<comment type="caution">
    <text evidence="7">The sequence shown here is derived from an EMBL/GenBank/DDBJ whole genome shotgun (WGS) entry which is preliminary data.</text>
</comment>
<keyword evidence="4 6" id="KW-1133">Transmembrane helix</keyword>
<gene>
    <name evidence="7" type="ORF">MPL1_04632</name>
</gene>
<dbReference type="PATRIC" id="fig|1286106.3.peg.931"/>
<dbReference type="PIRSF" id="PIRSF006060">
    <property type="entry name" value="AA_transporter"/>
    <property type="match status" value="1"/>
</dbReference>
<evidence type="ECO:0000256" key="3">
    <source>
        <dbReference type="ARBA" id="ARBA00022692"/>
    </source>
</evidence>
<keyword evidence="3 6" id="KW-0812">Transmembrane</keyword>
<feature type="transmembrane region" description="Helical" evidence="6">
    <location>
        <begin position="196"/>
        <end position="216"/>
    </location>
</feature>
<dbReference type="PANTHER" id="PTHR42770:SF11">
    <property type="entry name" value="INNER MEMBRANE TRANSPORT PROTEIN YBAT"/>
    <property type="match status" value="1"/>
</dbReference>
<keyword evidence="8" id="KW-1185">Reference proteome</keyword>
<proteinExistence type="predicted"/>
<name>M7PHX8_9GAMM</name>
<protein>
    <submittedName>
        <fullName evidence="7">Amino acid permease-associated protein</fullName>
    </submittedName>
</protein>
<feature type="transmembrane region" description="Helical" evidence="6">
    <location>
        <begin position="30"/>
        <end position="55"/>
    </location>
</feature>
<comment type="subcellular location">
    <subcellularLocation>
        <location evidence="1">Cell membrane</location>
        <topology evidence="1">Multi-pass membrane protein</topology>
    </subcellularLocation>
</comment>
<feature type="transmembrane region" description="Helical" evidence="6">
    <location>
        <begin position="359"/>
        <end position="377"/>
    </location>
</feature>
<reference evidence="7 8" key="1">
    <citation type="journal article" date="2013" name="Genome Announc.">
        <title>Draft Genome Sequence of Methylophaga lonarensis MPLT, a Haloalkaliphilic (Non-Methane-Utilizing) Methylotroph.</title>
        <authorList>
            <person name="Shetty S.A."/>
            <person name="Marathe N.P."/>
            <person name="Munot H."/>
            <person name="Antony C.P."/>
            <person name="Dhotre D.P."/>
            <person name="Murrell J.C."/>
            <person name="Shouche Y.S."/>
        </authorList>
    </citation>
    <scope>NUCLEOTIDE SEQUENCE [LARGE SCALE GENOMIC DNA]</scope>
    <source>
        <strain evidence="7 8">MPL</strain>
    </source>
</reference>
<keyword evidence="2" id="KW-1003">Cell membrane</keyword>
<evidence type="ECO:0000256" key="6">
    <source>
        <dbReference type="SAM" id="Phobius"/>
    </source>
</evidence>
<evidence type="ECO:0000256" key="5">
    <source>
        <dbReference type="ARBA" id="ARBA00023136"/>
    </source>
</evidence>
<dbReference type="GO" id="GO:0022857">
    <property type="term" value="F:transmembrane transporter activity"/>
    <property type="evidence" value="ECO:0007669"/>
    <property type="project" value="InterPro"/>
</dbReference>
<evidence type="ECO:0000256" key="4">
    <source>
        <dbReference type="ARBA" id="ARBA00022989"/>
    </source>
</evidence>